<proteinExistence type="predicted"/>
<accession>A0AA86NR62</accession>
<dbReference type="EMBL" id="CAXDID020000159">
    <property type="protein sequence ID" value="CAL6044105.1"/>
    <property type="molecule type" value="Genomic_DNA"/>
</dbReference>
<keyword evidence="2" id="KW-0472">Membrane</keyword>
<comment type="caution">
    <text evidence="3">The sequence shown here is derived from an EMBL/GenBank/DDBJ whole genome shotgun (WGS) entry which is preliminary data.</text>
</comment>
<reference evidence="4 5" key="2">
    <citation type="submission" date="2024-07" db="EMBL/GenBank/DDBJ databases">
        <authorList>
            <person name="Akdeniz Z."/>
        </authorList>
    </citation>
    <scope>NUCLEOTIDE SEQUENCE [LARGE SCALE GENOMIC DNA]</scope>
</reference>
<evidence type="ECO:0000313" key="5">
    <source>
        <dbReference type="Proteomes" id="UP001642409"/>
    </source>
</evidence>
<dbReference type="AlphaFoldDB" id="A0AA86NR62"/>
<protein>
    <submittedName>
        <fullName evidence="4">Hypothetical_protein</fullName>
    </submittedName>
</protein>
<sequence length="104" mass="12177">MYNYLLNIHSTYLQNLFDTIIKSLCLNCYIYHIVLTVISLIRKVIYNSVTYIYIDLKRLNGSAYGSYVAQLRHTFKQPFKSPSKFSWKGLQPNEPSEPCESKVM</sequence>
<evidence type="ECO:0000256" key="1">
    <source>
        <dbReference type="SAM" id="MobiDB-lite"/>
    </source>
</evidence>
<evidence type="ECO:0000313" key="3">
    <source>
        <dbReference type="EMBL" id="CAI9923809.1"/>
    </source>
</evidence>
<name>A0AA86NR62_9EUKA</name>
<evidence type="ECO:0000256" key="2">
    <source>
        <dbReference type="SAM" id="Phobius"/>
    </source>
</evidence>
<dbReference type="EMBL" id="CATOUU010000295">
    <property type="protein sequence ID" value="CAI9923809.1"/>
    <property type="molecule type" value="Genomic_DNA"/>
</dbReference>
<keyword evidence="5" id="KW-1185">Reference proteome</keyword>
<keyword evidence="2" id="KW-1133">Transmembrane helix</keyword>
<gene>
    <name evidence="3" type="ORF">HINF_LOCUS11454</name>
    <name evidence="4" type="ORF">HINF_LOCUS40398</name>
</gene>
<organism evidence="3">
    <name type="scientific">Hexamita inflata</name>
    <dbReference type="NCBI Taxonomy" id="28002"/>
    <lineage>
        <taxon>Eukaryota</taxon>
        <taxon>Metamonada</taxon>
        <taxon>Diplomonadida</taxon>
        <taxon>Hexamitidae</taxon>
        <taxon>Hexamitinae</taxon>
        <taxon>Hexamita</taxon>
    </lineage>
</organism>
<evidence type="ECO:0000313" key="4">
    <source>
        <dbReference type="EMBL" id="CAL6044105.1"/>
    </source>
</evidence>
<dbReference type="Proteomes" id="UP001642409">
    <property type="component" value="Unassembled WGS sequence"/>
</dbReference>
<keyword evidence="2" id="KW-0812">Transmembrane</keyword>
<feature type="transmembrane region" description="Helical" evidence="2">
    <location>
        <begin position="20"/>
        <end position="41"/>
    </location>
</feature>
<reference evidence="3" key="1">
    <citation type="submission" date="2023-06" db="EMBL/GenBank/DDBJ databases">
        <authorList>
            <person name="Kurt Z."/>
        </authorList>
    </citation>
    <scope>NUCLEOTIDE SEQUENCE</scope>
</reference>
<feature type="region of interest" description="Disordered" evidence="1">
    <location>
        <begin position="81"/>
        <end position="104"/>
    </location>
</feature>